<evidence type="ECO:0000313" key="1">
    <source>
        <dbReference type="EMBL" id="WIX77745.1"/>
    </source>
</evidence>
<dbReference type="RefSeq" id="WP_285968483.1">
    <property type="nucleotide sequence ID" value="NZ_CP127294.1"/>
</dbReference>
<dbReference type="AlphaFoldDB" id="A0A9Y2IEP0"/>
<accession>A0A9Y2IEP0</accession>
<gene>
    <name evidence="1" type="ORF">QRX50_41140</name>
</gene>
<dbReference type="EMBL" id="CP127294">
    <property type="protein sequence ID" value="WIX77745.1"/>
    <property type="molecule type" value="Genomic_DNA"/>
</dbReference>
<sequence>MTDPLGREERCGLLAEAEPGELRALADACLADGADVRVLLAPEVGCVQTQVREPVAGERFLLGDVLACRAEVELAGHRGWAMRLGDDRAAVLAAAVLDAEVEAGRARAAEVDELCREVARRLVEREEREWAELAPTVVEFEELT</sequence>
<dbReference type="Pfam" id="PF06754">
    <property type="entry name" value="PhnG"/>
    <property type="match status" value="1"/>
</dbReference>
<protein>
    <submittedName>
        <fullName evidence="1">Phosphonate C-P lyase system protein PhnG</fullName>
    </submittedName>
</protein>
<dbReference type="GO" id="GO:0019634">
    <property type="term" value="P:organic phosphonate metabolic process"/>
    <property type="evidence" value="ECO:0007669"/>
    <property type="project" value="InterPro"/>
</dbReference>
<dbReference type="GO" id="GO:0015716">
    <property type="term" value="P:organic phosphonate transport"/>
    <property type="evidence" value="ECO:0007669"/>
    <property type="project" value="InterPro"/>
</dbReference>
<dbReference type="Proteomes" id="UP001236014">
    <property type="component" value="Chromosome"/>
</dbReference>
<reference evidence="1 2" key="1">
    <citation type="submission" date="2023-06" db="EMBL/GenBank/DDBJ databases">
        <authorList>
            <person name="Oyuntsetseg B."/>
            <person name="Kim S.B."/>
        </authorList>
    </citation>
    <scope>NUCLEOTIDE SEQUENCE [LARGE SCALE GENOMIC DNA]</scope>
    <source>
        <strain evidence="1 2">2-15</strain>
    </source>
</reference>
<keyword evidence="1" id="KW-0456">Lyase</keyword>
<proteinExistence type="predicted"/>
<evidence type="ECO:0000313" key="2">
    <source>
        <dbReference type="Proteomes" id="UP001236014"/>
    </source>
</evidence>
<dbReference type="InterPro" id="IPR009609">
    <property type="entry name" value="Phosphonate_metab_PhnG"/>
</dbReference>
<name>A0A9Y2IEP0_9PSEU</name>
<dbReference type="KEGG" id="acab:QRX50_41140"/>
<organism evidence="1 2">
    <name type="scientific">Amycolatopsis carbonis</name>
    <dbReference type="NCBI Taxonomy" id="715471"/>
    <lineage>
        <taxon>Bacteria</taxon>
        <taxon>Bacillati</taxon>
        <taxon>Actinomycetota</taxon>
        <taxon>Actinomycetes</taxon>
        <taxon>Pseudonocardiales</taxon>
        <taxon>Pseudonocardiaceae</taxon>
        <taxon>Amycolatopsis</taxon>
    </lineage>
</organism>
<keyword evidence="2" id="KW-1185">Reference proteome</keyword>
<dbReference type="GO" id="GO:0016829">
    <property type="term" value="F:lyase activity"/>
    <property type="evidence" value="ECO:0007669"/>
    <property type="project" value="UniProtKB-KW"/>
</dbReference>